<dbReference type="VEuPathDB" id="FungiDB:ACJ73_05217"/>
<sequence length="393" mass="44627">MASLPGASSKAAEKQWHADANRLGVSNISIYDVETYKSASKIEEKQFLALRALWVRVMREEFDPEQWGIVKIENMIGLLNGLPFWEDYVNEIKSSPSGPSLPVPHLGAFSFVWYYQQLVQGLIGSDPEPKIDFSPIALRTRSKRRGAGALEQNLQTPSRPSRVQYSPLPDPDTVMEDVSFELQKTLHTSPLADVVSTPESAHSEYIEDSKFSRLQDEQIVNTALISFASVLTYSIQGVNGHWSLQRKAFTFGEGGSKLYEARTDGHLFSSTNPQTSKAIVETKKQLRDEIPDVRRQEAAQMAAWIFSEPTEHQIVSRPSWNGYRRYMISQDRHMIYLIVAEYNSDYITYLRDPEYNLTRSFMTMFECGPWDVSVKNHMVDLGAILLAMTLQLT</sequence>
<organism evidence="1 2">
    <name type="scientific">Blastomyces percursus</name>
    <dbReference type="NCBI Taxonomy" id="1658174"/>
    <lineage>
        <taxon>Eukaryota</taxon>
        <taxon>Fungi</taxon>
        <taxon>Dikarya</taxon>
        <taxon>Ascomycota</taxon>
        <taxon>Pezizomycotina</taxon>
        <taxon>Eurotiomycetes</taxon>
        <taxon>Eurotiomycetidae</taxon>
        <taxon>Onygenales</taxon>
        <taxon>Ajellomycetaceae</taxon>
        <taxon>Blastomyces</taxon>
    </lineage>
</organism>
<proteinExistence type="predicted"/>
<name>A0A1J9Q4J2_9EURO</name>
<keyword evidence="2" id="KW-1185">Reference proteome</keyword>
<gene>
    <name evidence="1" type="ORF">ACJ73_05217</name>
</gene>
<accession>A0A1J9Q4J2</accession>
<dbReference type="OrthoDB" id="4188888at2759"/>
<dbReference type="Proteomes" id="UP000242791">
    <property type="component" value="Unassembled WGS sequence"/>
</dbReference>
<evidence type="ECO:0000313" key="1">
    <source>
        <dbReference type="EMBL" id="OJD23424.1"/>
    </source>
</evidence>
<evidence type="ECO:0000313" key="2">
    <source>
        <dbReference type="Proteomes" id="UP000242791"/>
    </source>
</evidence>
<protein>
    <submittedName>
        <fullName evidence="1">Uncharacterized protein</fullName>
    </submittedName>
</protein>
<dbReference type="AlphaFoldDB" id="A0A1J9Q4J2"/>
<reference evidence="1 2" key="1">
    <citation type="submission" date="2015-08" db="EMBL/GenBank/DDBJ databases">
        <title>Emmonsia species relationships and genome sequence.</title>
        <authorList>
            <person name="Cuomo C.A."/>
            <person name="Schwartz I.S."/>
            <person name="Kenyon C."/>
            <person name="De Hoog G.S."/>
            <person name="Govender N.P."/>
            <person name="Botha A."/>
            <person name="Moreno L."/>
            <person name="De Vries M."/>
            <person name="Munoz J.F."/>
            <person name="Stielow J.B."/>
        </authorList>
    </citation>
    <scope>NUCLEOTIDE SEQUENCE [LARGE SCALE GENOMIC DNA]</scope>
    <source>
        <strain evidence="1 2">EI222</strain>
    </source>
</reference>
<dbReference type="STRING" id="1658174.A0A1J9Q4J2"/>
<dbReference type="EMBL" id="LGTZ01000797">
    <property type="protein sequence ID" value="OJD23424.1"/>
    <property type="molecule type" value="Genomic_DNA"/>
</dbReference>
<comment type="caution">
    <text evidence="1">The sequence shown here is derived from an EMBL/GenBank/DDBJ whole genome shotgun (WGS) entry which is preliminary data.</text>
</comment>